<dbReference type="OrthoDB" id="202312at2759"/>
<evidence type="ECO:0000313" key="2">
    <source>
        <dbReference type="EMBL" id="CAH0364215.1"/>
    </source>
</evidence>
<dbReference type="AlphaFoldDB" id="A0A8J2WDR8"/>
<accession>A0A8J2WDR8</accession>
<keyword evidence="3" id="KW-1185">Reference proteome</keyword>
<feature type="chain" id="PRO_5035254859" evidence="1">
    <location>
        <begin position="22"/>
        <end position="179"/>
    </location>
</feature>
<protein>
    <submittedName>
        <fullName evidence="2">Uncharacterized protein</fullName>
    </submittedName>
</protein>
<evidence type="ECO:0000256" key="1">
    <source>
        <dbReference type="SAM" id="SignalP"/>
    </source>
</evidence>
<organism evidence="2 3">
    <name type="scientific">Pelagomonas calceolata</name>
    <dbReference type="NCBI Taxonomy" id="35677"/>
    <lineage>
        <taxon>Eukaryota</taxon>
        <taxon>Sar</taxon>
        <taxon>Stramenopiles</taxon>
        <taxon>Ochrophyta</taxon>
        <taxon>Pelagophyceae</taxon>
        <taxon>Pelagomonadales</taxon>
        <taxon>Pelagomonadaceae</taxon>
        <taxon>Pelagomonas</taxon>
    </lineage>
</organism>
<comment type="caution">
    <text evidence="2">The sequence shown here is derived from an EMBL/GenBank/DDBJ whole genome shotgun (WGS) entry which is preliminary data.</text>
</comment>
<gene>
    <name evidence="2" type="ORF">PECAL_1P05680</name>
</gene>
<sequence length="179" mass="18916">MLLLLAAASITSSRLSVRAMADPGQAAADAALTQAEQARNSARDRMMADIGEGATCTDADDASSKTILVRGCDPVMAERAGQMLPPLLGGVTIEAATQDDAFFELLGSSKKYDAVFFAPGACRWSAARKPIPGGNAETAGWSLDDYRAKVLQMQPSAKVVETCEERDIVPLLRQALGLR</sequence>
<keyword evidence="1" id="KW-0732">Signal</keyword>
<feature type="signal peptide" evidence="1">
    <location>
        <begin position="1"/>
        <end position="21"/>
    </location>
</feature>
<dbReference type="Proteomes" id="UP000789595">
    <property type="component" value="Unassembled WGS sequence"/>
</dbReference>
<reference evidence="2" key="1">
    <citation type="submission" date="2021-11" db="EMBL/GenBank/DDBJ databases">
        <authorList>
            <consortium name="Genoscope - CEA"/>
            <person name="William W."/>
        </authorList>
    </citation>
    <scope>NUCLEOTIDE SEQUENCE</scope>
</reference>
<name>A0A8J2WDR8_9STRA</name>
<evidence type="ECO:0000313" key="3">
    <source>
        <dbReference type="Proteomes" id="UP000789595"/>
    </source>
</evidence>
<dbReference type="EMBL" id="CAKKNE010000001">
    <property type="protein sequence ID" value="CAH0364215.1"/>
    <property type="molecule type" value="Genomic_DNA"/>
</dbReference>
<proteinExistence type="predicted"/>